<feature type="compositionally biased region" description="Basic and acidic residues" evidence="1">
    <location>
        <begin position="241"/>
        <end position="254"/>
    </location>
</feature>
<feature type="region of interest" description="Disordered" evidence="1">
    <location>
        <begin position="1"/>
        <end position="105"/>
    </location>
</feature>
<feature type="region of interest" description="Disordered" evidence="1">
    <location>
        <begin position="239"/>
        <end position="270"/>
    </location>
</feature>
<comment type="caution">
    <text evidence="2">The sequence shown here is derived from an EMBL/GenBank/DDBJ whole genome shotgun (WGS) entry which is preliminary data.</text>
</comment>
<dbReference type="Gramene" id="TVU00573">
    <property type="protein sequence ID" value="TVU00573"/>
    <property type="gene ID" value="EJB05_54036"/>
</dbReference>
<reference evidence="2 3" key="1">
    <citation type="journal article" date="2019" name="Sci. Rep.">
        <title>A high-quality genome of Eragrostis curvula grass provides insights into Poaceae evolution and supports new strategies to enhance forage quality.</title>
        <authorList>
            <person name="Carballo J."/>
            <person name="Santos B.A.C.M."/>
            <person name="Zappacosta D."/>
            <person name="Garbus I."/>
            <person name="Selva J.P."/>
            <person name="Gallo C.A."/>
            <person name="Diaz A."/>
            <person name="Albertini E."/>
            <person name="Caccamo M."/>
            <person name="Echenique V."/>
        </authorList>
    </citation>
    <scope>NUCLEOTIDE SEQUENCE [LARGE SCALE GENOMIC DNA]</scope>
    <source>
        <strain evidence="3">cv. Victoria</strain>
        <tissue evidence="2">Leaf</tissue>
    </source>
</reference>
<evidence type="ECO:0000313" key="2">
    <source>
        <dbReference type="EMBL" id="TVU00573.1"/>
    </source>
</evidence>
<feature type="non-terminal residue" evidence="2">
    <location>
        <position position="295"/>
    </location>
</feature>
<keyword evidence="3" id="KW-1185">Reference proteome</keyword>
<dbReference type="Proteomes" id="UP000324897">
    <property type="component" value="Unassembled WGS sequence"/>
</dbReference>
<dbReference type="EMBL" id="RWGY01000571">
    <property type="protein sequence ID" value="TVU00573.1"/>
    <property type="molecule type" value="Genomic_DNA"/>
</dbReference>
<gene>
    <name evidence="2" type="ORF">EJB05_54036</name>
</gene>
<evidence type="ECO:0000313" key="3">
    <source>
        <dbReference type="Proteomes" id="UP000324897"/>
    </source>
</evidence>
<feature type="compositionally biased region" description="Basic and acidic residues" evidence="1">
    <location>
        <begin position="11"/>
        <end position="30"/>
    </location>
</feature>
<feature type="compositionally biased region" description="Basic and acidic residues" evidence="1">
    <location>
        <begin position="261"/>
        <end position="270"/>
    </location>
</feature>
<sequence length="295" mass="32782">MAPVTLSLFKETPDHRKGGESAYPKREEGHSQSGESTSKDSNDLHDLNLDLKLAEKGNEMHAADQFEPSNAAPMEGSSSRDGHEGGERGSSSPKKGKRSAEIALEKPLEPKRVPEIVNLEKIRIQKVMKRINIAMHIFSHLLISFDVFFNLSSRREIEWQQIYSRLTSSLSLLLLVLHCSRLKGIMTLCLTNVKCETRPAGTSESASYANPSNMAPVTPTLFKETPDYLKGMKQMSSQLHMEGESDYPKREEGHSQSGESSSKDSSDPHDLDLDLKLTHILARARANGVVLGRMR</sequence>
<feature type="compositionally biased region" description="Basic and acidic residues" evidence="1">
    <location>
        <begin position="78"/>
        <end position="87"/>
    </location>
</feature>
<organism evidence="2 3">
    <name type="scientific">Eragrostis curvula</name>
    <name type="common">weeping love grass</name>
    <dbReference type="NCBI Taxonomy" id="38414"/>
    <lineage>
        <taxon>Eukaryota</taxon>
        <taxon>Viridiplantae</taxon>
        <taxon>Streptophyta</taxon>
        <taxon>Embryophyta</taxon>
        <taxon>Tracheophyta</taxon>
        <taxon>Spermatophyta</taxon>
        <taxon>Magnoliopsida</taxon>
        <taxon>Liliopsida</taxon>
        <taxon>Poales</taxon>
        <taxon>Poaceae</taxon>
        <taxon>PACMAD clade</taxon>
        <taxon>Chloridoideae</taxon>
        <taxon>Eragrostideae</taxon>
        <taxon>Eragrostidinae</taxon>
        <taxon>Eragrostis</taxon>
    </lineage>
</organism>
<protein>
    <submittedName>
        <fullName evidence="2">Uncharacterized protein</fullName>
    </submittedName>
</protein>
<evidence type="ECO:0000256" key="1">
    <source>
        <dbReference type="SAM" id="MobiDB-lite"/>
    </source>
</evidence>
<accession>A0A5J9SNM0</accession>
<name>A0A5J9SNM0_9POAL</name>
<proteinExistence type="predicted"/>
<feature type="compositionally biased region" description="Basic and acidic residues" evidence="1">
    <location>
        <begin position="37"/>
        <end position="64"/>
    </location>
</feature>
<dbReference type="AlphaFoldDB" id="A0A5J9SNM0"/>